<evidence type="ECO:0000256" key="2">
    <source>
        <dbReference type="ARBA" id="ARBA00022448"/>
    </source>
</evidence>
<keyword evidence="8" id="KW-0675">Receptor</keyword>
<sequence length="77" mass="8312">MNVNAGYRFKDWGIMKSPTLRLNLRNITDRHYLGYVNGTAANALATTGVYGTKIKGGSSTYSIAAPFMVMGSASVDF</sequence>
<evidence type="ECO:0000313" key="9">
    <source>
        <dbReference type="Proteomes" id="UP000004319"/>
    </source>
</evidence>
<proteinExistence type="inferred from homology"/>
<protein>
    <submittedName>
        <fullName evidence="8">TonB-dependent receptor</fullName>
    </submittedName>
</protein>
<dbReference type="GO" id="GO:0009279">
    <property type="term" value="C:cell outer membrane"/>
    <property type="evidence" value="ECO:0007669"/>
    <property type="project" value="UniProtKB-SubCell"/>
</dbReference>
<dbReference type="Gene3D" id="2.40.170.20">
    <property type="entry name" value="TonB-dependent receptor, beta-barrel domain"/>
    <property type="match status" value="1"/>
</dbReference>
<dbReference type="AlphaFoldDB" id="F7VJH8"/>
<accession>F7VJH8</accession>
<dbReference type="Proteomes" id="UP000004319">
    <property type="component" value="Unassembled WGS sequence"/>
</dbReference>
<keyword evidence="2 7" id="KW-0813">Transport</keyword>
<organism evidence="8 9">
    <name type="scientific">Acetobacter tropicalis NBRC 101654</name>
    <dbReference type="NCBI Taxonomy" id="749388"/>
    <lineage>
        <taxon>Bacteria</taxon>
        <taxon>Pseudomonadati</taxon>
        <taxon>Pseudomonadota</taxon>
        <taxon>Alphaproteobacteria</taxon>
        <taxon>Acetobacterales</taxon>
        <taxon>Acetobacteraceae</taxon>
        <taxon>Acetobacter</taxon>
    </lineage>
</organism>
<comment type="caution">
    <text evidence="8">The sequence shown here is derived from an EMBL/GenBank/DDBJ whole genome shotgun (WGS) entry which is preliminary data.</text>
</comment>
<evidence type="ECO:0000256" key="3">
    <source>
        <dbReference type="ARBA" id="ARBA00022452"/>
    </source>
</evidence>
<dbReference type="InterPro" id="IPR039426">
    <property type="entry name" value="TonB-dep_rcpt-like"/>
</dbReference>
<dbReference type="EMBL" id="BABS01000404">
    <property type="protein sequence ID" value="GAA10523.1"/>
    <property type="molecule type" value="Genomic_DNA"/>
</dbReference>
<comment type="subcellular location">
    <subcellularLocation>
        <location evidence="1 7">Cell outer membrane</location>
        <topology evidence="1 7">Multi-pass membrane protein</topology>
    </subcellularLocation>
</comment>
<evidence type="ECO:0000256" key="1">
    <source>
        <dbReference type="ARBA" id="ARBA00004571"/>
    </source>
</evidence>
<evidence type="ECO:0000313" key="8">
    <source>
        <dbReference type="EMBL" id="GAA10523.1"/>
    </source>
</evidence>
<dbReference type="SUPFAM" id="SSF56935">
    <property type="entry name" value="Porins"/>
    <property type="match status" value="1"/>
</dbReference>
<evidence type="ECO:0000256" key="6">
    <source>
        <dbReference type="ARBA" id="ARBA00023237"/>
    </source>
</evidence>
<name>F7VJH8_9PROT</name>
<evidence type="ECO:0000256" key="4">
    <source>
        <dbReference type="ARBA" id="ARBA00022692"/>
    </source>
</evidence>
<comment type="similarity">
    <text evidence="7">Belongs to the TonB-dependent receptor family.</text>
</comment>
<keyword evidence="3 7" id="KW-1134">Transmembrane beta strand</keyword>
<evidence type="ECO:0000256" key="5">
    <source>
        <dbReference type="ARBA" id="ARBA00023136"/>
    </source>
</evidence>
<gene>
    <name evidence="8" type="ORF">ATPR_3527</name>
</gene>
<dbReference type="PROSITE" id="PS52016">
    <property type="entry name" value="TONB_DEPENDENT_REC_3"/>
    <property type="match status" value="1"/>
</dbReference>
<reference evidence="8 9" key="1">
    <citation type="journal article" date="2011" name="Biochem. Biophys. Res. Commun.">
        <title>Increased number of Arginine-based salt bridges contributes to the thermotolerance of thermotolerant acetic acid bacteria, Acetobacter tropicalis SKU1100.</title>
        <authorList>
            <person name="Matsutani M."/>
            <person name="Hirakawa H."/>
            <person name="Nishikura M."/>
            <person name="Soemphol W."/>
            <person name="Ali I.A.I."/>
            <person name="Yakushi T."/>
            <person name="Matsushita K."/>
        </authorList>
    </citation>
    <scope>NUCLEOTIDE SEQUENCE [LARGE SCALE GENOMIC DNA]</scope>
    <source>
        <strain evidence="8 9">NBRC 101654</strain>
    </source>
</reference>
<keyword evidence="5 7" id="KW-0472">Membrane</keyword>
<dbReference type="InterPro" id="IPR036942">
    <property type="entry name" value="Beta-barrel_TonB_sf"/>
</dbReference>
<keyword evidence="4 7" id="KW-0812">Transmembrane</keyword>
<evidence type="ECO:0000256" key="7">
    <source>
        <dbReference type="PROSITE-ProRule" id="PRU01360"/>
    </source>
</evidence>
<keyword evidence="6 7" id="KW-0998">Cell outer membrane</keyword>